<proteinExistence type="predicted"/>
<evidence type="ECO:0000256" key="2">
    <source>
        <dbReference type="ARBA" id="ARBA00022475"/>
    </source>
</evidence>
<dbReference type="InterPro" id="IPR010432">
    <property type="entry name" value="RDD"/>
</dbReference>
<dbReference type="AlphaFoldDB" id="A0A8J6PA16"/>
<evidence type="ECO:0000259" key="7">
    <source>
        <dbReference type="Pfam" id="PF06271"/>
    </source>
</evidence>
<name>A0A8J6PA16_9GAMM</name>
<keyword evidence="4 6" id="KW-1133">Transmembrane helix</keyword>
<evidence type="ECO:0000256" key="5">
    <source>
        <dbReference type="ARBA" id="ARBA00023136"/>
    </source>
</evidence>
<evidence type="ECO:0000256" key="1">
    <source>
        <dbReference type="ARBA" id="ARBA00004651"/>
    </source>
</evidence>
<comment type="subcellular location">
    <subcellularLocation>
        <location evidence="1">Cell membrane</location>
        <topology evidence="1">Multi-pass membrane protein</topology>
    </subcellularLocation>
</comment>
<feature type="domain" description="RDD" evidence="7">
    <location>
        <begin position="2"/>
        <end position="124"/>
    </location>
</feature>
<evidence type="ECO:0000256" key="6">
    <source>
        <dbReference type="SAM" id="Phobius"/>
    </source>
</evidence>
<evidence type="ECO:0000313" key="9">
    <source>
        <dbReference type="Proteomes" id="UP000654401"/>
    </source>
</evidence>
<gene>
    <name evidence="8" type="ORF">H8D24_00440</name>
</gene>
<dbReference type="EMBL" id="JACNFK010000009">
    <property type="protein sequence ID" value="MBC8518860.1"/>
    <property type="molecule type" value="Genomic_DNA"/>
</dbReference>
<organism evidence="8 9">
    <name type="scientific">Candidatus Thiopontia autotrophica</name>
    <dbReference type="NCBI Taxonomy" id="2841688"/>
    <lineage>
        <taxon>Bacteria</taxon>
        <taxon>Pseudomonadati</taxon>
        <taxon>Pseudomonadota</taxon>
        <taxon>Gammaproteobacteria</taxon>
        <taxon>Candidatus Thiopontia</taxon>
    </lineage>
</organism>
<dbReference type="GO" id="GO:0005886">
    <property type="term" value="C:plasma membrane"/>
    <property type="evidence" value="ECO:0007669"/>
    <property type="project" value="UniProtKB-SubCell"/>
</dbReference>
<evidence type="ECO:0000313" key="8">
    <source>
        <dbReference type="EMBL" id="MBC8518860.1"/>
    </source>
</evidence>
<dbReference type="Proteomes" id="UP000654401">
    <property type="component" value="Unassembled WGS sequence"/>
</dbReference>
<evidence type="ECO:0000256" key="3">
    <source>
        <dbReference type="ARBA" id="ARBA00022692"/>
    </source>
</evidence>
<protein>
    <submittedName>
        <fullName evidence="8">RDD family protein</fullName>
    </submittedName>
</protein>
<sequence>MGLSRRLFAMFYDSLLLLALLLIATAVGTIFTDGEATDPGNPLMTTWLFFVSFFYFAWPWLNTGQTLGMKTWRIRLERIDEKPLTLWHILLRFLSAIPSIGLGGVGLWWMLFNKDKLALHDIFSETRMVDIKQLKQ</sequence>
<dbReference type="Pfam" id="PF06271">
    <property type="entry name" value="RDD"/>
    <property type="match status" value="1"/>
</dbReference>
<keyword evidence="5 6" id="KW-0472">Membrane</keyword>
<keyword evidence="2" id="KW-1003">Cell membrane</keyword>
<reference evidence="8 9" key="1">
    <citation type="submission" date="2020-08" db="EMBL/GenBank/DDBJ databases">
        <title>Bridging the membrane lipid divide: bacteria of the FCB group superphylum have the potential to synthesize archaeal ether lipids.</title>
        <authorList>
            <person name="Villanueva L."/>
            <person name="Von Meijenfeldt F.A.B."/>
            <person name="Westbye A.B."/>
            <person name="Yadav S."/>
            <person name="Hopmans E.C."/>
            <person name="Dutilh B.E."/>
            <person name="Sinninghe Damste J.S."/>
        </authorList>
    </citation>
    <scope>NUCLEOTIDE SEQUENCE [LARGE SCALE GENOMIC DNA]</scope>
    <source>
        <strain evidence="8">NIOZ-UU100</strain>
    </source>
</reference>
<feature type="transmembrane region" description="Helical" evidence="6">
    <location>
        <begin position="44"/>
        <end position="63"/>
    </location>
</feature>
<comment type="caution">
    <text evidence="8">The sequence shown here is derived from an EMBL/GenBank/DDBJ whole genome shotgun (WGS) entry which is preliminary data.</text>
</comment>
<feature type="transmembrane region" description="Helical" evidence="6">
    <location>
        <begin position="84"/>
        <end position="111"/>
    </location>
</feature>
<dbReference type="PANTHER" id="PTHR36115">
    <property type="entry name" value="PROLINE-RICH ANTIGEN HOMOLOG-RELATED"/>
    <property type="match status" value="1"/>
</dbReference>
<dbReference type="InterPro" id="IPR051791">
    <property type="entry name" value="Pra-immunoreactive"/>
</dbReference>
<evidence type="ECO:0000256" key="4">
    <source>
        <dbReference type="ARBA" id="ARBA00022989"/>
    </source>
</evidence>
<dbReference type="PANTHER" id="PTHR36115:SF10">
    <property type="entry name" value="RDD DOMAIN-CONTAINING PROTEIN"/>
    <property type="match status" value="1"/>
</dbReference>
<accession>A0A8J6PA16</accession>
<keyword evidence="3 6" id="KW-0812">Transmembrane</keyword>